<dbReference type="EMBL" id="CP045032">
    <property type="protein sequence ID" value="QFQ03254.1"/>
    <property type="molecule type" value="Genomic_DNA"/>
</dbReference>
<keyword evidence="3" id="KW-0012">Acyltransferase</keyword>
<dbReference type="GO" id="GO:0050348">
    <property type="term" value="F:trehalose O-mycolyltransferase activity"/>
    <property type="evidence" value="ECO:0007669"/>
    <property type="project" value="UniProtKB-EC"/>
</dbReference>
<dbReference type="OrthoDB" id="4510758at2"/>
<reference evidence="4" key="1">
    <citation type="submission" date="2019-10" db="EMBL/GenBank/DDBJ databases">
        <title>Complete genome sequence of Corynebacterium urogenitalis DSM 108747, isolated from the genital tract of a cow.</title>
        <authorList>
            <person name="Ruckert C."/>
            <person name="Ballas P."/>
            <person name="Wagener K."/>
            <person name="Drillich M."/>
            <person name="Kaempfer P."/>
            <person name="Busse H.-J."/>
            <person name="Ehling-Schulz M."/>
        </authorList>
    </citation>
    <scope>NUCLEOTIDE SEQUENCE [LARGE SCALE GENOMIC DNA]</scope>
    <source>
        <strain evidence="4">LMM 1652</strain>
    </source>
</reference>
<feature type="compositionally biased region" description="Polar residues" evidence="1">
    <location>
        <begin position="444"/>
        <end position="455"/>
    </location>
</feature>
<feature type="signal peptide" evidence="2">
    <location>
        <begin position="1"/>
        <end position="23"/>
    </location>
</feature>
<keyword evidence="3" id="KW-0808">Transferase</keyword>
<evidence type="ECO:0000256" key="2">
    <source>
        <dbReference type="SAM" id="SignalP"/>
    </source>
</evidence>
<dbReference type="AlphaFoldDB" id="A0A5J6Z8L1"/>
<keyword evidence="4" id="KW-1185">Reference proteome</keyword>
<dbReference type="EC" id="2.3.1.122" evidence="3"/>
<name>A0A5J6Z8L1_9CORY</name>
<protein>
    <submittedName>
        <fullName evidence="3">Diacylglycerol acyltransferase/mycolyltransferase Ag85A</fullName>
        <ecNumber evidence="3">2.3.1.122</ecNumber>
    </submittedName>
</protein>
<organism evidence="3 4">
    <name type="scientific">Corynebacterium urogenitale</name>
    <dbReference type="NCBI Taxonomy" id="2487892"/>
    <lineage>
        <taxon>Bacteria</taxon>
        <taxon>Bacillati</taxon>
        <taxon>Actinomycetota</taxon>
        <taxon>Actinomycetes</taxon>
        <taxon>Mycobacteriales</taxon>
        <taxon>Corynebacteriaceae</taxon>
        <taxon>Corynebacterium</taxon>
    </lineage>
</organism>
<evidence type="ECO:0000313" key="4">
    <source>
        <dbReference type="Proteomes" id="UP000326711"/>
    </source>
</evidence>
<dbReference type="Gene3D" id="3.40.50.1820">
    <property type="entry name" value="alpha/beta hydrolase"/>
    <property type="match status" value="1"/>
</dbReference>
<keyword evidence="2" id="KW-0732">Signal</keyword>
<dbReference type="InterPro" id="IPR000801">
    <property type="entry name" value="Esterase-like"/>
</dbReference>
<accession>A0A5J6Z8L1</accession>
<dbReference type="KEGG" id="cuo:CUROG_09550"/>
<dbReference type="Pfam" id="PF00756">
    <property type="entry name" value="Esterase"/>
    <property type="match status" value="1"/>
</dbReference>
<evidence type="ECO:0000313" key="3">
    <source>
        <dbReference type="EMBL" id="QFQ03254.1"/>
    </source>
</evidence>
<sequence precursor="true">MKRTIFRATAASLAVLAPVSAAAVVAPASIAQEAPAPAPAAAEHDTVLSEQATPFQPESKTAWRSIIKDYNNAGYDNVREISAYSEAMNRYVPLVLIQPLDREKRVNAPTLYLLNGADGGEGRANWLAQTDIIEFYGGNEGKRTDQKKSVQQGYSEMTSPGIGANVVIPMAGAFSYYTDWENQNVNLQGKGKGGTPSGKKQAWETFMTKELPAALESFQVADVEKKDKDGKVIAPARAPYNIANGTKAIAGMSMTGTTSLLYAEHNPGMYSAVGSFSGCAETTSPLGSSFVNITLNRGGANMNQMWGGTNTPTARYNDALHNARKLKGQENIYVSNGSGLAGKHDLPTSKRVNGNLSAAGTVIVEGGVIEVATNGCTHQLRNRTQSLNIPVTYKLRPQGTHQWGYWQDDTRDFWPVLVKGLDTGAVQPGAAQDPHHAANGGSGSSADMSSFNPLG</sequence>
<feature type="chain" id="PRO_5039399823" evidence="2">
    <location>
        <begin position="24"/>
        <end position="455"/>
    </location>
</feature>
<dbReference type="SUPFAM" id="SSF53474">
    <property type="entry name" value="alpha/beta-Hydrolases"/>
    <property type="match status" value="1"/>
</dbReference>
<dbReference type="RefSeq" id="WP_151903513.1">
    <property type="nucleotide sequence ID" value="NZ_CP045032.1"/>
</dbReference>
<gene>
    <name evidence="3" type="primary">fbpA</name>
    <name evidence="3" type="ORF">CUROG_09550</name>
</gene>
<evidence type="ECO:0000256" key="1">
    <source>
        <dbReference type="SAM" id="MobiDB-lite"/>
    </source>
</evidence>
<dbReference type="Proteomes" id="UP000326711">
    <property type="component" value="Chromosome"/>
</dbReference>
<dbReference type="InterPro" id="IPR029058">
    <property type="entry name" value="AB_hydrolase_fold"/>
</dbReference>
<feature type="region of interest" description="Disordered" evidence="1">
    <location>
        <begin position="425"/>
        <end position="455"/>
    </location>
</feature>
<proteinExistence type="predicted"/>